<keyword evidence="1" id="KW-0812">Transmembrane</keyword>
<reference evidence="2 3" key="1">
    <citation type="submission" date="2018-11" db="EMBL/GenBank/DDBJ databases">
        <title>Genome sequence of Apiotrichum porosum DSM 27194.</title>
        <authorList>
            <person name="Aliyu H."/>
            <person name="Gorte O."/>
            <person name="Ochsenreither K."/>
        </authorList>
    </citation>
    <scope>NUCLEOTIDE SEQUENCE [LARGE SCALE GENOMIC DNA]</scope>
    <source>
        <strain evidence="2 3">DSM 27194</strain>
    </source>
</reference>
<evidence type="ECO:0000313" key="3">
    <source>
        <dbReference type="Proteomes" id="UP000279236"/>
    </source>
</evidence>
<gene>
    <name evidence="2" type="ORF">EHS24_002224</name>
</gene>
<protein>
    <submittedName>
        <fullName evidence="2">Uncharacterized protein</fullName>
    </submittedName>
</protein>
<accession>A0A427XHW8</accession>
<organism evidence="2 3">
    <name type="scientific">Apiotrichum porosum</name>
    <dbReference type="NCBI Taxonomy" id="105984"/>
    <lineage>
        <taxon>Eukaryota</taxon>
        <taxon>Fungi</taxon>
        <taxon>Dikarya</taxon>
        <taxon>Basidiomycota</taxon>
        <taxon>Agaricomycotina</taxon>
        <taxon>Tremellomycetes</taxon>
        <taxon>Trichosporonales</taxon>
        <taxon>Trichosporonaceae</taxon>
        <taxon>Apiotrichum</taxon>
    </lineage>
</organism>
<feature type="transmembrane region" description="Helical" evidence="1">
    <location>
        <begin position="154"/>
        <end position="174"/>
    </location>
</feature>
<evidence type="ECO:0000256" key="1">
    <source>
        <dbReference type="SAM" id="Phobius"/>
    </source>
</evidence>
<comment type="caution">
    <text evidence="2">The sequence shown here is derived from an EMBL/GenBank/DDBJ whole genome shotgun (WGS) entry which is preliminary data.</text>
</comment>
<dbReference type="RefSeq" id="XP_028473646.1">
    <property type="nucleotide sequence ID" value="XM_028617968.1"/>
</dbReference>
<dbReference type="SUPFAM" id="SSF52113">
    <property type="entry name" value="BRCT domain"/>
    <property type="match status" value="1"/>
</dbReference>
<dbReference type="InterPro" id="IPR036420">
    <property type="entry name" value="BRCT_dom_sf"/>
</dbReference>
<dbReference type="GeneID" id="39586767"/>
<keyword evidence="1" id="KW-0472">Membrane</keyword>
<keyword evidence="3" id="KW-1185">Reference proteome</keyword>
<sequence length="179" mass="19425">MSTAALPTPPHRIFKDTVFLVQSVGCKRKQVGHFEREIVFRGGAFTRQVTDPSITHVLIWSVLPAPPGPYTAPQDINVNAWSGHDLVTRFTSDEYSNVIVVNTQFFVLCRESKALLGEDCNYGGMRIKSVDHPGPMDTHIPVERDNAALPGIHAGAALVIVILLVVATLLAGGWGTEAI</sequence>
<dbReference type="AlphaFoldDB" id="A0A427XHW8"/>
<dbReference type="Proteomes" id="UP000279236">
    <property type="component" value="Unassembled WGS sequence"/>
</dbReference>
<dbReference type="EMBL" id="RSCE01000012">
    <property type="protein sequence ID" value="RSH78499.1"/>
    <property type="molecule type" value="Genomic_DNA"/>
</dbReference>
<evidence type="ECO:0000313" key="2">
    <source>
        <dbReference type="EMBL" id="RSH78499.1"/>
    </source>
</evidence>
<keyword evidence="1" id="KW-1133">Transmembrane helix</keyword>
<proteinExistence type="predicted"/>
<name>A0A427XHW8_9TREE</name>